<dbReference type="AlphaFoldDB" id="A0A6C0BF74"/>
<proteinExistence type="predicted"/>
<accession>A0A6C0BF74</accession>
<protein>
    <submittedName>
        <fullName evidence="1">Uncharacterized protein</fullName>
    </submittedName>
</protein>
<dbReference type="EMBL" id="MN739134">
    <property type="protein sequence ID" value="QHS90404.1"/>
    <property type="molecule type" value="Genomic_DNA"/>
</dbReference>
<name>A0A6C0BF74_9ZZZZ</name>
<organism evidence="1">
    <name type="scientific">viral metagenome</name>
    <dbReference type="NCBI Taxonomy" id="1070528"/>
    <lineage>
        <taxon>unclassified sequences</taxon>
        <taxon>metagenomes</taxon>
        <taxon>organismal metagenomes</taxon>
    </lineage>
</organism>
<sequence length="360" mass="42731">MEDKIIAKMNKIILQIKDNYRTKIDKISIASYDSSAIISLKRISRHMRTYMYYSDFMQLYKDNKNDFEIIKHLDKIMLNGLIIVLLNEDIFSVVECKNDIDKFVFDRIGSDNNISSIILIKRCHNNKFINLETILEKFNILKEKYKWKVIEKIKKDNSGNEKWRNHYAISTKGGEQDGKIEGEIQLANNISEYCNIEISKIIKYYMVYYMFHSIDSEQFLVDNNKKNSKQYIILFDTFCKLKNIVLDNDKFIENGYLKCFISGFPISYSDFEKEQIQLCHIEPVSKSKIRYDKIYGILCSHHYNNLSWGFKIANMLQLDNSIEDTHKFVMKMTLNILKKFKDNDEAKETIKHLQKVYDNL</sequence>
<evidence type="ECO:0000313" key="1">
    <source>
        <dbReference type="EMBL" id="QHS90404.1"/>
    </source>
</evidence>
<reference evidence="1" key="1">
    <citation type="journal article" date="2020" name="Nature">
        <title>Giant virus diversity and host interactions through global metagenomics.</title>
        <authorList>
            <person name="Schulz F."/>
            <person name="Roux S."/>
            <person name="Paez-Espino D."/>
            <person name="Jungbluth S."/>
            <person name="Walsh D.A."/>
            <person name="Denef V.J."/>
            <person name="McMahon K.D."/>
            <person name="Konstantinidis K.T."/>
            <person name="Eloe-Fadrosh E.A."/>
            <person name="Kyrpides N.C."/>
            <person name="Woyke T."/>
        </authorList>
    </citation>
    <scope>NUCLEOTIDE SEQUENCE</scope>
    <source>
        <strain evidence="1">GVMAG-M-3300010160-60</strain>
    </source>
</reference>